<organism evidence="1 2">
    <name type="scientific">Desulfosarcina alkanivorans</name>
    <dbReference type="NCBI Taxonomy" id="571177"/>
    <lineage>
        <taxon>Bacteria</taxon>
        <taxon>Pseudomonadati</taxon>
        <taxon>Thermodesulfobacteriota</taxon>
        <taxon>Desulfobacteria</taxon>
        <taxon>Desulfobacterales</taxon>
        <taxon>Desulfosarcinaceae</taxon>
        <taxon>Desulfosarcina</taxon>
    </lineage>
</organism>
<proteinExistence type="predicted"/>
<name>A0A5K7YD68_9BACT</name>
<evidence type="ECO:0008006" key="3">
    <source>
        <dbReference type="Google" id="ProtNLM"/>
    </source>
</evidence>
<evidence type="ECO:0000313" key="2">
    <source>
        <dbReference type="Proteomes" id="UP000427906"/>
    </source>
</evidence>
<dbReference type="RefSeq" id="WP_155314934.1">
    <property type="nucleotide sequence ID" value="NZ_AP021874.1"/>
</dbReference>
<gene>
    <name evidence="1" type="ORF">DSCA_05130</name>
</gene>
<dbReference type="AlphaFoldDB" id="A0A5K7YD68"/>
<accession>A0A5K7YD68</accession>
<reference evidence="1 2" key="1">
    <citation type="submission" date="2019-11" db="EMBL/GenBank/DDBJ databases">
        <title>Comparative genomics of hydrocarbon-degrading Desulfosarcina strains.</title>
        <authorList>
            <person name="Watanabe M."/>
            <person name="Kojima H."/>
            <person name="Fukui M."/>
        </authorList>
    </citation>
    <scope>NUCLEOTIDE SEQUENCE [LARGE SCALE GENOMIC DNA]</scope>
    <source>
        <strain evidence="1 2">PL12</strain>
    </source>
</reference>
<keyword evidence="2" id="KW-1185">Reference proteome</keyword>
<protein>
    <recommendedName>
        <fullName evidence="3">Cytoplasmic protein</fullName>
    </recommendedName>
</protein>
<dbReference type="Proteomes" id="UP000427906">
    <property type="component" value="Chromosome"/>
</dbReference>
<sequence length="83" mass="9994">MAAHAHRFIEEFEGFIGFGLNRESDMDTVIYYLQKFSDDQLMALLRKRLTDEERQSIFDLLSGLLRKHLSEPEYHRYFLKDNH</sequence>
<dbReference type="OrthoDB" id="5432565at2"/>
<dbReference type="KEGG" id="dalk:DSCA_05130"/>
<evidence type="ECO:0000313" key="1">
    <source>
        <dbReference type="EMBL" id="BBO66583.1"/>
    </source>
</evidence>
<dbReference type="EMBL" id="AP021874">
    <property type="protein sequence ID" value="BBO66583.1"/>
    <property type="molecule type" value="Genomic_DNA"/>
</dbReference>